<evidence type="ECO:0000313" key="1">
    <source>
        <dbReference type="EMBL" id="RYO81459.1"/>
    </source>
</evidence>
<protein>
    <submittedName>
        <fullName evidence="1">Uncharacterized protein</fullName>
    </submittedName>
</protein>
<accession>A0A4Q4SW78</accession>
<comment type="caution">
    <text evidence="1">The sequence shown here is derived from an EMBL/GenBank/DDBJ whole genome shotgun (WGS) entry which is preliminary data.</text>
</comment>
<evidence type="ECO:0000313" key="2">
    <source>
        <dbReference type="Proteomes" id="UP000293360"/>
    </source>
</evidence>
<reference evidence="1 2" key="1">
    <citation type="submission" date="2018-06" db="EMBL/GenBank/DDBJ databases">
        <title>Complete Genomes of Monosporascus.</title>
        <authorList>
            <person name="Robinson A.J."/>
            <person name="Natvig D.O."/>
        </authorList>
    </citation>
    <scope>NUCLEOTIDE SEQUENCE [LARGE SCALE GENOMIC DNA]</scope>
    <source>
        <strain evidence="1 2">CBS 110550</strain>
    </source>
</reference>
<dbReference type="EMBL" id="QJNU01000990">
    <property type="protein sequence ID" value="RYO81459.1"/>
    <property type="molecule type" value="Genomic_DNA"/>
</dbReference>
<gene>
    <name evidence="1" type="ORF">DL764_009767</name>
</gene>
<sequence length="107" mass="12174">MRLLLPACEVFWLRHFAGNWPTFAHIHGLISRDRDETGSLQTGDRDPEIDKFAAMTISWKINNRNCRLLGLAPRVQSNALLVPDIDAVLREVKSPSIKITARSNRRP</sequence>
<dbReference type="Proteomes" id="UP000293360">
    <property type="component" value="Unassembled WGS sequence"/>
</dbReference>
<keyword evidence="2" id="KW-1185">Reference proteome</keyword>
<proteinExistence type="predicted"/>
<dbReference type="AlphaFoldDB" id="A0A4Q4SW78"/>
<name>A0A4Q4SW78_9PEZI</name>
<organism evidence="1 2">
    <name type="scientific">Monosporascus ibericus</name>
    <dbReference type="NCBI Taxonomy" id="155417"/>
    <lineage>
        <taxon>Eukaryota</taxon>
        <taxon>Fungi</taxon>
        <taxon>Dikarya</taxon>
        <taxon>Ascomycota</taxon>
        <taxon>Pezizomycotina</taxon>
        <taxon>Sordariomycetes</taxon>
        <taxon>Xylariomycetidae</taxon>
        <taxon>Xylariales</taxon>
        <taxon>Xylariales incertae sedis</taxon>
        <taxon>Monosporascus</taxon>
    </lineage>
</organism>